<evidence type="ECO:0000259" key="11">
    <source>
        <dbReference type="PROSITE" id="PS50111"/>
    </source>
</evidence>
<evidence type="ECO:0000256" key="1">
    <source>
        <dbReference type="ARBA" id="ARBA00004651"/>
    </source>
</evidence>
<accession>H3ZAI1</accession>
<evidence type="ECO:0000256" key="9">
    <source>
        <dbReference type="SAM" id="Coils"/>
    </source>
</evidence>
<dbReference type="PROSITE" id="PS50111">
    <property type="entry name" value="CHEMOTAXIS_TRANSDUC_2"/>
    <property type="match status" value="1"/>
</dbReference>
<comment type="subcellular location">
    <subcellularLocation>
        <location evidence="1">Cell membrane</location>
        <topology evidence="1">Multi-pass membrane protein</topology>
    </subcellularLocation>
</comment>
<dbReference type="PANTHER" id="PTHR32089:SF120">
    <property type="entry name" value="METHYL-ACCEPTING CHEMOTAXIS PROTEIN TLPQ"/>
    <property type="match status" value="1"/>
</dbReference>
<keyword evidence="5 10" id="KW-0472">Membrane</keyword>
<dbReference type="Gene3D" id="3.30.450.20">
    <property type="entry name" value="PAS domain"/>
    <property type="match status" value="1"/>
</dbReference>
<dbReference type="GO" id="GO:0004888">
    <property type="term" value="F:transmembrane signaling receptor activity"/>
    <property type="evidence" value="ECO:0007669"/>
    <property type="project" value="InterPro"/>
</dbReference>
<gene>
    <name evidence="12" type="ORF">AJE_01671</name>
</gene>
<evidence type="ECO:0000256" key="5">
    <source>
        <dbReference type="ARBA" id="ARBA00023136"/>
    </source>
</evidence>
<dbReference type="STRING" id="1129374.AJE_01671"/>
<dbReference type="Proteomes" id="UP000012046">
    <property type="component" value="Unassembled WGS sequence"/>
</dbReference>
<dbReference type="SMART" id="SM01049">
    <property type="entry name" value="Cache_2"/>
    <property type="match status" value="1"/>
</dbReference>
<dbReference type="InterPro" id="IPR033480">
    <property type="entry name" value="sCache_2"/>
</dbReference>
<organism evidence="12 13">
    <name type="scientific">Alishewanella jeotgali KCTC 22429</name>
    <dbReference type="NCBI Taxonomy" id="1129374"/>
    <lineage>
        <taxon>Bacteria</taxon>
        <taxon>Pseudomonadati</taxon>
        <taxon>Pseudomonadota</taxon>
        <taxon>Gammaproteobacteria</taxon>
        <taxon>Alteromonadales</taxon>
        <taxon>Alteromonadaceae</taxon>
        <taxon>Alishewanella</taxon>
    </lineage>
</organism>
<evidence type="ECO:0000256" key="6">
    <source>
        <dbReference type="ARBA" id="ARBA00023224"/>
    </source>
</evidence>
<dbReference type="Gene3D" id="1.10.287.950">
    <property type="entry name" value="Methyl-accepting chemotaxis protein"/>
    <property type="match status" value="1"/>
</dbReference>
<dbReference type="GO" id="GO:0005886">
    <property type="term" value="C:plasma membrane"/>
    <property type="evidence" value="ECO:0007669"/>
    <property type="project" value="UniProtKB-SubCell"/>
</dbReference>
<dbReference type="PRINTS" id="PR00260">
    <property type="entry name" value="CHEMTRNSDUCR"/>
</dbReference>
<dbReference type="EMBL" id="AHTH01000005">
    <property type="protein sequence ID" value="EHR41945.1"/>
    <property type="molecule type" value="Genomic_DNA"/>
</dbReference>
<dbReference type="PATRIC" id="fig|1129374.4.peg.334"/>
<proteinExistence type="inferred from homology"/>
<evidence type="ECO:0000256" key="3">
    <source>
        <dbReference type="ARBA" id="ARBA00022692"/>
    </source>
</evidence>
<evidence type="ECO:0000256" key="2">
    <source>
        <dbReference type="ARBA" id="ARBA00022475"/>
    </source>
</evidence>
<feature type="transmembrane region" description="Helical" evidence="10">
    <location>
        <begin position="215"/>
        <end position="233"/>
    </location>
</feature>
<dbReference type="InterPro" id="IPR004089">
    <property type="entry name" value="MCPsignal_dom"/>
</dbReference>
<keyword evidence="6 8" id="KW-0807">Transducer</keyword>
<dbReference type="RefSeq" id="WP_008949375.1">
    <property type="nucleotide sequence ID" value="NZ_AHTH01000005.1"/>
</dbReference>
<dbReference type="eggNOG" id="COG0840">
    <property type="taxonomic scope" value="Bacteria"/>
</dbReference>
<dbReference type="SMART" id="SM00283">
    <property type="entry name" value="MA"/>
    <property type="match status" value="1"/>
</dbReference>
<comment type="caution">
    <text evidence="12">The sequence shown here is derived from an EMBL/GenBank/DDBJ whole genome shotgun (WGS) entry which is preliminary data.</text>
</comment>
<evidence type="ECO:0000256" key="10">
    <source>
        <dbReference type="SAM" id="Phobius"/>
    </source>
</evidence>
<feature type="domain" description="Methyl-accepting transducer" evidence="11">
    <location>
        <begin position="295"/>
        <end position="531"/>
    </location>
</feature>
<dbReference type="CDD" id="cd11386">
    <property type="entry name" value="MCP_signal"/>
    <property type="match status" value="1"/>
</dbReference>
<dbReference type="AlphaFoldDB" id="H3ZAI1"/>
<dbReference type="GO" id="GO:0007165">
    <property type="term" value="P:signal transduction"/>
    <property type="evidence" value="ECO:0007669"/>
    <property type="project" value="UniProtKB-KW"/>
</dbReference>
<feature type="transmembrane region" description="Helical" evidence="10">
    <location>
        <begin position="12"/>
        <end position="33"/>
    </location>
</feature>
<dbReference type="GO" id="GO:0006935">
    <property type="term" value="P:chemotaxis"/>
    <property type="evidence" value="ECO:0007669"/>
    <property type="project" value="InterPro"/>
</dbReference>
<dbReference type="InterPro" id="IPR004090">
    <property type="entry name" value="Chemotax_Me-accpt_rcpt"/>
</dbReference>
<comment type="similarity">
    <text evidence="7">Belongs to the methyl-accepting chemotaxis (MCP) protein family.</text>
</comment>
<keyword evidence="4 10" id="KW-1133">Transmembrane helix</keyword>
<evidence type="ECO:0000313" key="12">
    <source>
        <dbReference type="EMBL" id="EHR41945.1"/>
    </source>
</evidence>
<dbReference type="SUPFAM" id="SSF58104">
    <property type="entry name" value="Methyl-accepting chemotaxis protein (MCP) signaling domain"/>
    <property type="match status" value="1"/>
</dbReference>
<dbReference type="InterPro" id="IPR004010">
    <property type="entry name" value="Double_Cache_2"/>
</dbReference>
<evidence type="ECO:0000256" key="7">
    <source>
        <dbReference type="ARBA" id="ARBA00029447"/>
    </source>
</evidence>
<feature type="coiled-coil region" evidence="9">
    <location>
        <begin position="457"/>
        <end position="515"/>
    </location>
</feature>
<reference evidence="12 13" key="1">
    <citation type="journal article" date="2012" name="J. Bacteriol.">
        <title>Genome Sequence of Extracellular-Protease-Producing Alishewanella jeotgali Isolated from Traditional Korean Fermented Seafood.</title>
        <authorList>
            <person name="Jung J."/>
            <person name="Chun J."/>
            <person name="Park W."/>
        </authorList>
    </citation>
    <scope>NUCLEOTIDE SEQUENCE [LARGE SCALE GENOMIC DNA]</scope>
    <source>
        <strain evidence="12 13">KCTC 22429</strain>
    </source>
</reference>
<protein>
    <submittedName>
        <fullName evidence="12">Methyl-accepting chemotaxis sensory transducer</fullName>
    </submittedName>
</protein>
<evidence type="ECO:0000256" key="8">
    <source>
        <dbReference type="PROSITE-ProRule" id="PRU00284"/>
    </source>
</evidence>
<dbReference type="Pfam" id="PF00015">
    <property type="entry name" value="MCPsignal"/>
    <property type="match status" value="1"/>
</dbReference>
<sequence length="567" mass="61265">MGFWSTAAGRLLILPLLALAGFLVIAAVALDALQQRLTEGREQRVVAVIDVGRTLVKHYQQLEKSGALSREQAQQAALSAIRAIRYDKVEYIWINDLGRPFPKMVMHPTVPALEGTVLDRPSFNYATLMRSPDGRQQQKLNNQNLFVTFVETIGRYGSGFVEYQWTKPLPGGGVTEERYTKLSYVIADQEWGWVLGSGIYIDDVQKMFWQTGLRLALVIVLVMLLTVAVSLYIRRWLLRQLGGEVAYTRQLVQQVAAGDFSASISLQAGDQDSLLAAVAALVGRLRELIGQQRALVSGLNQQSEALDSSSQQSQALLQQVMEQTTQVATAVHEMSTTCDDMARNATTAAHSARDADREAAAGTAAVGQTLQAINQLQSKVEQVAAVLSELSDSSQQIGAVTEVIGSIAEQTNLLALNAAIEAARAGEQGRGFAVVADEVRTLASRSASSTQDINSKVQEIQQDAARAVSSMQQSQQETSLTIARSSEASSALQRINGAVAQITDVNDQLASATEELAMVAGGINQNMEQIAQAVQQTHEQAAQLAGASSQLRQMARELNNLLAGFRV</sequence>
<dbReference type="Pfam" id="PF08269">
    <property type="entry name" value="dCache_2"/>
    <property type="match status" value="1"/>
</dbReference>
<keyword evidence="13" id="KW-1185">Reference proteome</keyword>
<evidence type="ECO:0000313" key="13">
    <source>
        <dbReference type="Proteomes" id="UP000012046"/>
    </source>
</evidence>
<keyword evidence="9" id="KW-0175">Coiled coil</keyword>
<name>H3ZAI1_9ALTE</name>
<evidence type="ECO:0000256" key="4">
    <source>
        <dbReference type="ARBA" id="ARBA00022989"/>
    </source>
</evidence>
<keyword evidence="3 10" id="KW-0812">Transmembrane</keyword>
<dbReference type="PANTHER" id="PTHR32089">
    <property type="entry name" value="METHYL-ACCEPTING CHEMOTAXIS PROTEIN MCPB"/>
    <property type="match status" value="1"/>
</dbReference>
<dbReference type="FunFam" id="1.10.287.950:FF:000001">
    <property type="entry name" value="Methyl-accepting chemotaxis sensory transducer"/>
    <property type="match status" value="1"/>
</dbReference>
<keyword evidence="2" id="KW-1003">Cell membrane</keyword>